<organism evidence="1 2">
    <name type="scientific">Lentibacillus persicus</name>
    <dbReference type="NCBI Taxonomy" id="640948"/>
    <lineage>
        <taxon>Bacteria</taxon>
        <taxon>Bacillati</taxon>
        <taxon>Bacillota</taxon>
        <taxon>Bacilli</taxon>
        <taxon>Bacillales</taxon>
        <taxon>Bacillaceae</taxon>
        <taxon>Lentibacillus</taxon>
    </lineage>
</organism>
<dbReference type="RefSeq" id="WP_090083167.1">
    <property type="nucleotide sequence ID" value="NZ_FOMR01000004.1"/>
</dbReference>
<evidence type="ECO:0000313" key="2">
    <source>
        <dbReference type="Proteomes" id="UP000199474"/>
    </source>
</evidence>
<accession>A0A1I1V141</accession>
<dbReference type="Proteomes" id="UP000199474">
    <property type="component" value="Unassembled WGS sequence"/>
</dbReference>
<dbReference type="STRING" id="640948.SAMN05216238_1042"/>
<gene>
    <name evidence="1" type="ORF">SAMN05216238_1042</name>
</gene>
<proteinExistence type="predicted"/>
<reference evidence="2" key="1">
    <citation type="submission" date="2016-10" db="EMBL/GenBank/DDBJ databases">
        <authorList>
            <person name="Varghese N."/>
            <person name="Submissions S."/>
        </authorList>
    </citation>
    <scope>NUCLEOTIDE SEQUENCE [LARGE SCALE GENOMIC DNA]</scope>
    <source>
        <strain evidence="2">DSM 22530</strain>
    </source>
</reference>
<name>A0A1I1V141_9BACI</name>
<dbReference type="OrthoDB" id="2971001at2"/>
<dbReference type="AlphaFoldDB" id="A0A1I1V141"/>
<evidence type="ECO:0000313" key="1">
    <source>
        <dbReference type="EMBL" id="SFD76757.1"/>
    </source>
</evidence>
<keyword evidence="2" id="KW-1185">Reference proteome</keyword>
<dbReference type="EMBL" id="FOMR01000004">
    <property type="protein sequence ID" value="SFD76757.1"/>
    <property type="molecule type" value="Genomic_DNA"/>
</dbReference>
<sequence length="92" mass="11067">MPKKTNLQQKQKRVKTVDFANKLAELSNQLRLMEQKMTMSIDRNIQAEYENHRHELNHSTYSVNKAHLKFQTEQKKLVPSRFTFNKHKKRLS</sequence>
<protein>
    <submittedName>
        <fullName evidence="1">Uncharacterized protein</fullName>
    </submittedName>
</protein>